<feature type="domain" description="RNA polymerase sigma-70 region 2" evidence="5">
    <location>
        <begin position="37"/>
        <end position="88"/>
    </location>
</feature>
<evidence type="ECO:0000259" key="6">
    <source>
        <dbReference type="Pfam" id="PF04545"/>
    </source>
</evidence>
<feature type="domain" description="RNA polymerase sigma-70 region 4" evidence="6">
    <location>
        <begin position="160"/>
        <end position="206"/>
    </location>
</feature>
<dbReference type="GO" id="GO:0006352">
    <property type="term" value="P:DNA-templated transcription initiation"/>
    <property type="evidence" value="ECO:0007669"/>
    <property type="project" value="InterPro"/>
</dbReference>
<comment type="caution">
    <text evidence="7">The sequence shown here is derived from an EMBL/GenBank/DDBJ whole genome shotgun (WGS) entry which is preliminary data.</text>
</comment>
<reference evidence="7" key="1">
    <citation type="submission" date="2020-08" db="EMBL/GenBank/DDBJ databases">
        <title>Genome public.</title>
        <authorList>
            <person name="Liu C."/>
            <person name="Sun Q."/>
        </authorList>
    </citation>
    <scope>NUCLEOTIDE SEQUENCE</scope>
    <source>
        <strain evidence="7">NSJ-63</strain>
    </source>
</reference>
<gene>
    <name evidence="7" type="ORF">H8693_00630</name>
</gene>
<accession>A0A926HRI4</accession>
<sequence>MQKSNEELAILLQRGKSQYAGELWSGVEKLARYWVQRFYTRYQDRYRARGIETGDLMQCSYLAMVEAVEKYDMSVGCKFSTFFCIYLKKELWDCLGYRTAAQRYDAQPAALSLERQIIEGEEGLTLGDTVADDTAENALQAVIDTVYNEKAREDIAAARAHLNADEDGIISRVFYRGQTVAEIAKETGQKYGRISRLYSGALRKMYHAKELREYREEYTVNLAYRATGLQTFLEWNGSSVERAVLRLYDLDEKTCKAY</sequence>
<dbReference type="Proteomes" id="UP000617951">
    <property type="component" value="Unassembled WGS sequence"/>
</dbReference>
<evidence type="ECO:0000313" key="7">
    <source>
        <dbReference type="EMBL" id="MBC8537437.1"/>
    </source>
</evidence>
<dbReference type="AlphaFoldDB" id="A0A926HRI4"/>
<proteinExistence type="predicted"/>
<dbReference type="RefSeq" id="WP_249279352.1">
    <property type="nucleotide sequence ID" value="NZ_JACRSS010000001.1"/>
</dbReference>
<dbReference type="PANTHER" id="PTHR30385">
    <property type="entry name" value="SIGMA FACTOR F FLAGELLAR"/>
    <property type="match status" value="1"/>
</dbReference>
<dbReference type="PANTHER" id="PTHR30385:SF7">
    <property type="entry name" value="RNA POLYMERASE SIGMA FACTOR FLIA"/>
    <property type="match status" value="1"/>
</dbReference>
<dbReference type="InterPro" id="IPR014284">
    <property type="entry name" value="RNA_pol_sigma-70_dom"/>
</dbReference>
<evidence type="ECO:0000313" key="8">
    <source>
        <dbReference type="Proteomes" id="UP000617951"/>
    </source>
</evidence>
<dbReference type="InterPro" id="IPR013324">
    <property type="entry name" value="RNA_pol_sigma_r3/r4-like"/>
</dbReference>
<evidence type="ECO:0000256" key="1">
    <source>
        <dbReference type="ARBA" id="ARBA00023015"/>
    </source>
</evidence>
<protein>
    <submittedName>
        <fullName evidence="7">Sigma-70 family RNA polymerase sigma factor</fullName>
    </submittedName>
</protein>
<keyword evidence="1" id="KW-0805">Transcription regulation</keyword>
<dbReference type="GO" id="GO:0016987">
    <property type="term" value="F:sigma factor activity"/>
    <property type="evidence" value="ECO:0007669"/>
    <property type="project" value="UniProtKB-KW"/>
</dbReference>
<name>A0A926HRI4_9FIRM</name>
<keyword evidence="8" id="KW-1185">Reference proteome</keyword>
<organism evidence="7 8">
    <name type="scientific">Guopingia tenuis</name>
    <dbReference type="NCBI Taxonomy" id="2763656"/>
    <lineage>
        <taxon>Bacteria</taxon>
        <taxon>Bacillati</taxon>
        <taxon>Bacillota</taxon>
        <taxon>Clostridia</taxon>
        <taxon>Christensenellales</taxon>
        <taxon>Christensenellaceae</taxon>
        <taxon>Guopingia</taxon>
    </lineage>
</organism>
<dbReference type="Gene3D" id="1.20.140.160">
    <property type="match status" value="1"/>
</dbReference>
<dbReference type="EMBL" id="JACRSS010000001">
    <property type="protein sequence ID" value="MBC8537437.1"/>
    <property type="molecule type" value="Genomic_DNA"/>
</dbReference>
<evidence type="ECO:0000259" key="5">
    <source>
        <dbReference type="Pfam" id="PF04542"/>
    </source>
</evidence>
<dbReference type="NCBIfam" id="TIGR02937">
    <property type="entry name" value="sigma70-ECF"/>
    <property type="match status" value="1"/>
</dbReference>
<dbReference type="Gene3D" id="1.10.1740.10">
    <property type="match status" value="1"/>
</dbReference>
<dbReference type="InterPro" id="IPR007627">
    <property type="entry name" value="RNA_pol_sigma70_r2"/>
</dbReference>
<dbReference type="SUPFAM" id="SSF88659">
    <property type="entry name" value="Sigma3 and sigma4 domains of RNA polymerase sigma factors"/>
    <property type="match status" value="1"/>
</dbReference>
<keyword evidence="3" id="KW-0238">DNA-binding</keyword>
<dbReference type="InterPro" id="IPR007630">
    <property type="entry name" value="RNA_pol_sigma70_r4"/>
</dbReference>
<dbReference type="InterPro" id="IPR013325">
    <property type="entry name" value="RNA_pol_sigma_r2"/>
</dbReference>
<keyword evidence="4" id="KW-0804">Transcription</keyword>
<dbReference type="SUPFAM" id="SSF88946">
    <property type="entry name" value="Sigma2 domain of RNA polymerase sigma factors"/>
    <property type="match status" value="1"/>
</dbReference>
<evidence type="ECO:0000256" key="3">
    <source>
        <dbReference type="ARBA" id="ARBA00023125"/>
    </source>
</evidence>
<dbReference type="Pfam" id="PF04545">
    <property type="entry name" value="Sigma70_r4"/>
    <property type="match status" value="1"/>
</dbReference>
<dbReference type="Pfam" id="PF04542">
    <property type="entry name" value="Sigma70_r2"/>
    <property type="match status" value="1"/>
</dbReference>
<evidence type="ECO:0000256" key="2">
    <source>
        <dbReference type="ARBA" id="ARBA00023082"/>
    </source>
</evidence>
<dbReference type="GO" id="GO:0003677">
    <property type="term" value="F:DNA binding"/>
    <property type="evidence" value="ECO:0007669"/>
    <property type="project" value="UniProtKB-KW"/>
</dbReference>
<keyword evidence="2" id="KW-0731">Sigma factor</keyword>
<evidence type="ECO:0000256" key="4">
    <source>
        <dbReference type="ARBA" id="ARBA00023163"/>
    </source>
</evidence>